<dbReference type="RefSeq" id="WP_204657886.1">
    <property type="nucleotide sequence ID" value="NZ_CP056775.1"/>
</dbReference>
<evidence type="ECO:0000256" key="1">
    <source>
        <dbReference type="ARBA" id="ARBA00022490"/>
    </source>
</evidence>
<dbReference type="EC" id="4.1.2.4" evidence="3"/>
<dbReference type="NCBIfam" id="TIGR00126">
    <property type="entry name" value="deoC"/>
    <property type="match status" value="1"/>
</dbReference>
<dbReference type="SUPFAM" id="SSF51569">
    <property type="entry name" value="Aldolase"/>
    <property type="match status" value="1"/>
</dbReference>
<dbReference type="PANTHER" id="PTHR10889">
    <property type="entry name" value="DEOXYRIBOSE-PHOSPHATE ALDOLASE"/>
    <property type="match status" value="1"/>
</dbReference>
<accession>A0ABX7IC21</accession>
<dbReference type="Proteomes" id="UP000612680">
    <property type="component" value="Chromosome"/>
</dbReference>
<keyword evidence="1" id="KW-0963">Cytoplasm</keyword>
<evidence type="ECO:0000313" key="5">
    <source>
        <dbReference type="Proteomes" id="UP000612680"/>
    </source>
</evidence>
<name>A0ABX7IC21_9BACT</name>
<gene>
    <name evidence="4" type="primary">deoC</name>
    <name evidence="4" type="ORF">HWI92_18095</name>
</gene>
<dbReference type="InterPro" id="IPR013785">
    <property type="entry name" value="Aldolase_TIM"/>
</dbReference>
<dbReference type="GO" id="GO:0004139">
    <property type="term" value="F:deoxyribose-phosphate aldolase activity"/>
    <property type="evidence" value="ECO:0007669"/>
    <property type="project" value="UniProtKB-EC"/>
</dbReference>
<keyword evidence="5" id="KW-1185">Reference proteome</keyword>
<keyword evidence="2" id="KW-0704">Schiff base</keyword>
<dbReference type="EMBL" id="CP056775">
    <property type="protein sequence ID" value="QRR02688.1"/>
    <property type="molecule type" value="Genomic_DNA"/>
</dbReference>
<proteinExistence type="predicted"/>
<organism evidence="4 5">
    <name type="scientific">Dyadobacter sandarakinus</name>
    <dbReference type="NCBI Taxonomy" id="2747268"/>
    <lineage>
        <taxon>Bacteria</taxon>
        <taxon>Pseudomonadati</taxon>
        <taxon>Bacteroidota</taxon>
        <taxon>Cytophagia</taxon>
        <taxon>Cytophagales</taxon>
        <taxon>Spirosomataceae</taxon>
        <taxon>Dyadobacter</taxon>
    </lineage>
</organism>
<dbReference type="PANTHER" id="PTHR10889:SF1">
    <property type="entry name" value="DEOXYRIBOSE-PHOSPHATE ALDOLASE"/>
    <property type="match status" value="1"/>
</dbReference>
<evidence type="ECO:0000256" key="3">
    <source>
        <dbReference type="NCBIfam" id="TIGR00126"/>
    </source>
</evidence>
<evidence type="ECO:0000256" key="2">
    <source>
        <dbReference type="ARBA" id="ARBA00023270"/>
    </source>
</evidence>
<reference evidence="4 5" key="1">
    <citation type="submission" date="2020-06" db="EMBL/GenBank/DDBJ databases">
        <title>Dyadobacter sandarakinus sp. nov., isolated from the soil of the Arctic Yellow River Station.</title>
        <authorList>
            <person name="Zhang Y."/>
            <person name="Peng F."/>
        </authorList>
    </citation>
    <scope>NUCLEOTIDE SEQUENCE [LARGE SCALE GENOMIC DNA]</scope>
    <source>
        <strain evidence="4 5">Q3-56</strain>
    </source>
</reference>
<sequence>MNPAAIEYACLEAGASETTIRKLCEDAWIRQFGAIAVAPTFTAYAKEMLEFCPFKINIITVAGFPFGYSTTRTKLAEADEALTQGADEIQVSLNISQFKSMAYLSIREELRQLAVLVHDRGKLLTVCIETGLLDSFDLYTACELCTEASTDFVKTASGFFPADHGIQVVSKIRSILPANVRLSVFNGPGTTIQELLDAGANRVALAFGNLPG</sequence>
<protein>
    <recommendedName>
        <fullName evidence="3">Deoxyribose-phosphate aldolase</fullName>
        <ecNumber evidence="3">4.1.2.4</ecNumber>
    </recommendedName>
</protein>
<dbReference type="InterPro" id="IPR011343">
    <property type="entry name" value="DeoC"/>
</dbReference>
<keyword evidence="4" id="KW-0456">Lyase</keyword>
<dbReference type="SMART" id="SM01133">
    <property type="entry name" value="DeoC"/>
    <property type="match status" value="1"/>
</dbReference>
<evidence type="ECO:0000313" key="4">
    <source>
        <dbReference type="EMBL" id="QRR02688.1"/>
    </source>
</evidence>
<dbReference type="InterPro" id="IPR002915">
    <property type="entry name" value="DeoC/FbaB/LacD_aldolase"/>
</dbReference>
<dbReference type="Gene3D" id="3.20.20.70">
    <property type="entry name" value="Aldolase class I"/>
    <property type="match status" value="1"/>
</dbReference>